<dbReference type="AlphaFoldDB" id="A0A1B2HC05"/>
<dbReference type="RefSeq" id="WP_065913671.1">
    <property type="nucleotide sequence ID" value="NZ_CP016793.1"/>
</dbReference>
<name>A0A1B2HC05_9PSEU</name>
<dbReference type="KEGG" id="led:BBK82_03370"/>
<dbReference type="Proteomes" id="UP000093053">
    <property type="component" value="Chromosome"/>
</dbReference>
<reference evidence="1 2" key="1">
    <citation type="submission" date="2016-07" db="EMBL/GenBank/DDBJ databases">
        <title>Complete genome sequence of the Lentzea guizhouensis DHS C013.</title>
        <authorList>
            <person name="Cao C."/>
        </authorList>
    </citation>
    <scope>NUCLEOTIDE SEQUENCE [LARGE SCALE GENOMIC DNA]</scope>
    <source>
        <strain evidence="1 2">DHS C013</strain>
    </source>
</reference>
<organism evidence="1 2">
    <name type="scientific">Lentzea guizhouensis</name>
    <dbReference type="NCBI Taxonomy" id="1586287"/>
    <lineage>
        <taxon>Bacteria</taxon>
        <taxon>Bacillati</taxon>
        <taxon>Actinomycetota</taxon>
        <taxon>Actinomycetes</taxon>
        <taxon>Pseudonocardiales</taxon>
        <taxon>Pseudonocardiaceae</taxon>
        <taxon>Lentzea</taxon>
    </lineage>
</organism>
<sequence length="187" mass="19858">MSVTVTNLAQGPGTLYTGVFGTAEPADSAVNTTPAASGWTDRGGTDGGIKLVMTQTFSELKVDQIVDSPGRRLVKRDFNIQTNLAEVTLENLALAMNGGTAASGSGFKTLTPQTASSATQPNYIASLLDAWGPNQKRRRVIARKVLNISNVESAYQKDAQTFIPVDFAAHYVSESVAPFYIQDEVAA</sequence>
<dbReference type="OrthoDB" id="3540132at2"/>
<gene>
    <name evidence="1" type="ORF">BBK82_03370</name>
</gene>
<keyword evidence="2" id="KW-1185">Reference proteome</keyword>
<accession>A0A1B2HC05</accession>
<protein>
    <recommendedName>
        <fullName evidence="3">Phage tail protein</fullName>
    </recommendedName>
</protein>
<dbReference type="STRING" id="1586287.BBK82_03370"/>
<evidence type="ECO:0000313" key="1">
    <source>
        <dbReference type="EMBL" id="ANZ35255.1"/>
    </source>
</evidence>
<dbReference type="EMBL" id="CP016793">
    <property type="protein sequence ID" value="ANZ35255.1"/>
    <property type="molecule type" value="Genomic_DNA"/>
</dbReference>
<evidence type="ECO:0000313" key="2">
    <source>
        <dbReference type="Proteomes" id="UP000093053"/>
    </source>
</evidence>
<evidence type="ECO:0008006" key="3">
    <source>
        <dbReference type="Google" id="ProtNLM"/>
    </source>
</evidence>
<dbReference type="InterPro" id="IPR058154">
    <property type="entry name" value="Bxb1_TTP-like"/>
</dbReference>
<proteinExistence type="predicted"/>
<dbReference type="Pfam" id="PF25681">
    <property type="entry name" value="Phage_TTP_17"/>
    <property type="match status" value="1"/>
</dbReference>